<dbReference type="EMBL" id="BSUN01000001">
    <property type="protein sequence ID" value="GMA35265.1"/>
    <property type="molecule type" value="Genomic_DNA"/>
</dbReference>
<reference evidence="9" key="1">
    <citation type="journal article" date="2019" name="Int. J. Syst. Evol. Microbiol.">
        <title>The Global Catalogue of Microorganisms (GCM) 10K type strain sequencing project: providing services to taxonomists for standard genome sequencing and annotation.</title>
        <authorList>
            <consortium name="The Broad Institute Genomics Platform"/>
            <consortium name="The Broad Institute Genome Sequencing Center for Infectious Disease"/>
            <person name="Wu L."/>
            <person name="Ma J."/>
        </authorList>
    </citation>
    <scope>NUCLEOTIDE SEQUENCE [LARGE SCALE GENOMIC DNA]</scope>
    <source>
        <strain evidence="9">NBRC 112299</strain>
    </source>
</reference>
<feature type="transmembrane region" description="Helical" evidence="6">
    <location>
        <begin position="35"/>
        <end position="52"/>
    </location>
</feature>
<organism evidence="8 9">
    <name type="scientific">Demequina litorisediminis</name>
    <dbReference type="NCBI Taxonomy" id="1849022"/>
    <lineage>
        <taxon>Bacteria</taxon>
        <taxon>Bacillati</taxon>
        <taxon>Actinomycetota</taxon>
        <taxon>Actinomycetes</taxon>
        <taxon>Micrococcales</taxon>
        <taxon>Demequinaceae</taxon>
        <taxon>Demequina</taxon>
    </lineage>
</organism>
<evidence type="ECO:0000256" key="6">
    <source>
        <dbReference type="SAM" id="Phobius"/>
    </source>
</evidence>
<dbReference type="Pfam" id="PF00482">
    <property type="entry name" value="T2SSF"/>
    <property type="match status" value="1"/>
</dbReference>
<evidence type="ECO:0000256" key="2">
    <source>
        <dbReference type="ARBA" id="ARBA00022475"/>
    </source>
</evidence>
<gene>
    <name evidence="8" type="ORF">GCM10025876_14690</name>
</gene>
<feature type="domain" description="Type II secretion system protein GspF" evidence="7">
    <location>
        <begin position="110"/>
        <end position="228"/>
    </location>
</feature>
<dbReference type="Proteomes" id="UP001157125">
    <property type="component" value="Unassembled WGS sequence"/>
</dbReference>
<keyword evidence="4 6" id="KW-1133">Transmembrane helix</keyword>
<keyword evidence="9" id="KW-1185">Reference proteome</keyword>
<proteinExistence type="predicted"/>
<sequence length="245" mass="25122">MPLAGVLRRVLVVVHARREAADACEAALAGPRMSARVLAWLPLAGLGLAALLDPGALRLVATEPVGWVLLTIGAVLTWIGRRWTRALLARADPPRQAVPTAITLALTDAVLASGVDVAGALVRVGAAVGRDGESLRIAGERLAAGAPFDEAWEQGSREKPSALAAAVRRALRAARLAGASAAPALAVAIDAELREERRQSQRAAAELSVTLALPLTLCLLPAFIVVGVVPLIAAVIASADLGGVL</sequence>
<evidence type="ECO:0000313" key="8">
    <source>
        <dbReference type="EMBL" id="GMA35265.1"/>
    </source>
</evidence>
<name>A0ABQ6ID34_9MICO</name>
<evidence type="ECO:0000259" key="7">
    <source>
        <dbReference type="Pfam" id="PF00482"/>
    </source>
</evidence>
<dbReference type="PANTHER" id="PTHR35007">
    <property type="entry name" value="INTEGRAL MEMBRANE PROTEIN-RELATED"/>
    <property type="match status" value="1"/>
</dbReference>
<keyword evidence="5 6" id="KW-0472">Membrane</keyword>
<keyword evidence="3 6" id="KW-0812">Transmembrane</keyword>
<dbReference type="PANTHER" id="PTHR35007:SF3">
    <property type="entry name" value="POSSIBLE CONSERVED ALANINE RICH MEMBRANE PROTEIN"/>
    <property type="match status" value="1"/>
</dbReference>
<keyword evidence="2" id="KW-1003">Cell membrane</keyword>
<evidence type="ECO:0000256" key="5">
    <source>
        <dbReference type="ARBA" id="ARBA00023136"/>
    </source>
</evidence>
<evidence type="ECO:0000256" key="3">
    <source>
        <dbReference type="ARBA" id="ARBA00022692"/>
    </source>
</evidence>
<comment type="caution">
    <text evidence="8">The sequence shown here is derived from an EMBL/GenBank/DDBJ whole genome shotgun (WGS) entry which is preliminary data.</text>
</comment>
<feature type="transmembrane region" description="Helical" evidence="6">
    <location>
        <begin position="64"/>
        <end position="80"/>
    </location>
</feature>
<protein>
    <recommendedName>
        <fullName evidence="7">Type II secretion system protein GspF domain-containing protein</fullName>
    </recommendedName>
</protein>
<evidence type="ECO:0000256" key="4">
    <source>
        <dbReference type="ARBA" id="ARBA00022989"/>
    </source>
</evidence>
<comment type="subcellular location">
    <subcellularLocation>
        <location evidence="1">Cell membrane</location>
        <topology evidence="1">Multi-pass membrane protein</topology>
    </subcellularLocation>
</comment>
<accession>A0ABQ6ID34</accession>
<evidence type="ECO:0000256" key="1">
    <source>
        <dbReference type="ARBA" id="ARBA00004651"/>
    </source>
</evidence>
<evidence type="ECO:0000313" key="9">
    <source>
        <dbReference type="Proteomes" id="UP001157125"/>
    </source>
</evidence>
<feature type="transmembrane region" description="Helical" evidence="6">
    <location>
        <begin position="207"/>
        <end position="237"/>
    </location>
</feature>
<dbReference type="InterPro" id="IPR018076">
    <property type="entry name" value="T2SS_GspF_dom"/>
</dbReference>